<accession>A0A6C0DJ62</accession>
<reference evidence="2" key="1">
    <citation type="journal article" date="2020" name="Nature">
        <title>Giant virus diversity and host interactions through global metagenomics.</title>
        <authorList>
            <person name="Schulz F."/>
            <person name="Roux S."/>
            <person name="Paez-Espino D."/>
            <person name="Jungbluth S."/>
            <person name="Walsh D.A."/>
            <person name="Denef V.J."/>
            <person name="McMahon K.D."/>
            <person name="Konstantinidis K.T."/>
            <person name="Eloe-Fadrosh E.A."/>
            <person name="Kyrpides N.C."/>
            <person name="Woyke T."/>
        </authorList>
    </citation>
    <scope>NUCLEOTIDE SEQUENCE</scope>
    <source>
        <strain evidence="2">GVMAG-M-3300023174-207</strain>
    </source>
</reference>
<dbReference type="EMBL" id="MN739629">
    <property type="protein sequence ID" value="QHT16988.1"/>
    <property type="molecule type" value="Genomic_DNA"/>
</dbReference>
<organism evidence="2">
    <name type="scientific">viral metagenome</name>
    <dbReference type="NCBI Taxonomy" id="1070528"/>
    <lineage>
        <taxon>unclassified sequences</taxon>
        <taxon>metagenomes</taxon>
        <taxon>organismal metagenomes</taxon>
    </lineage>
</organism>
<protein>
    <submittedName>
        <fullName evidence="2">Uncharacterized protein</fullName>
    </submittedName>
</protein>
<proteinExistence type="predicted"/>
<keyword evidence="1" id="KW-0812">Transmembrane</keyword>
<evidence type="ECO:0000313" key="2">
    <source>
        <dbReference type="EMBL" id="QHT16988.1"/>
    </source>
</evidence>
<sequence>MSSHDDEERDEVEEYEISNLLSFFKKNNIGVNGIFTFEGRTIFLFIQYLLTGIDFFIYIPSKFFIKPDNSVKNYFHINMQQEEEEKDTVSIFKNKSTPEMMTISKESLERFVPLFEESIYKLVYINKEGLSYINRYDSVDTFTFTNPFNKNGYYFMTDLENFYKESSNLEKNLLSQETLLFSKINNTFDSQLPYLYNILTEVSVDAKKYSGKNESDLYNNRIKKINTIISNNKKEGKSITECINVMSNLRSHNLKNIFYIEKITQFLKEIKEMREN</sequence>
<name>A0A6C0DJ62_9ZZZZ</name>
<keyword evidence="1" id="KW-0472">Membrane</keyword>
<dbReference type="AlphaFoldDB" id="A0A6C0DJ62"/>
<feature type="transmembrane region" description="Helical" evidence="1">
    <location>
        <begin position="42"/>
        <end position="59"/>
    </location>
</feature>
<keyword evidence="1" id="KW-1133">Transmembrane helix</keyword>
<evidence type="ECO:0000256" key="1">
    <source>
        <dbReference type="SAM" id="Phobius"/>
    </source>
</evidence>